<comment type="caution">
    <text evidence="3">The sequence shown here is derived from an EMBL/GenBank/DDBJ whole genome shotgun (WGS) entry which is preliminary data.</text>
</comment>
<comment type="similarity">
    <text evidence="1">Belongs to the YciI family.</text>
</comment>
<dbReference type="Pfam" id="PF03795">
    <property type="entry name" value="YCII"/>
    <property type="match status" value="1"/>
</dbReference>
<dbReference type="RefSeq" id="WP_203005481.1">
    <property type="nucleotide sequence ID" value="NZ_JADWYU010000128.1"/>
</dbReference>
<proteinExistence type="inferred from homology"/>
<feature type="domain" description="YCII-related" evidence="2">
    <location>
        <begin position="1"/>
        <end position="111"/>
    </location>
</feature>
<reference evidence="3" key="1">
    <citation type="submission" date="2020-12" db="EMBL/GenBank/DDBJ databases">
        <title>Genomic characterization of non-nitrogen-fixing Frankia strains.</title>
        <authorList>
            <person name="Carlos-Shanley C."/>
            <person name="Guerra T."/>
            <person name="Hahn D."/>
        </authorList>
    </citation>
    <scope>NUCLEOTIDE SEQUENCE</scope>
    <source>
        <strain evidence="3">CN6</strain>
    </source>
</reference>
<keyword evidence="4" id="KW-1185">Reference proteome</keyword>
<evidence type="ECO:0000313" key="4">
    <source>
        <dbReference type="Proteomes" id="UP000604475"/>
    </source>
</evidence>
<name>A0A937RQ50_9ACTN</name>
<evidence type="ECO:0000256" key="1">
    <source>
        <dbReference type="ARBA" id="ARBA00007689"/>
    </source>
</evidence>
<dbReference type="PANTHER" id="PTHR35174:SF1">
    <property type="entry name" value="BLL0086 PROTEIN"/>
    <property type="match status" value="1"/>
</dbReference>
<dbReference type="EMBL" id="JAEACQ010000239">
    <property type="protein sequence ID" value="MBL7629936.1"/>
    <property type="molecule type" value="Genomic_DNA"/>
</dbReference>
<organism evidence="3 4">
    <name type="scientific">Frankia nepalensis</name>
    <dbReference type="NCBI Taxonomy" id="1836974"/>
    <lineage>
        <taxon>Bacteria</taxon>
        <taxon>Bacillati</taxon>
        <taxon>Actinomycetota</taxon>
        <taxon>Actinomycetes</taxon>
        <taxon>Frankiales</taxon>
        <taxon>Frankiaceae</taxon>
        <taxon>Frankia</taxon>
    </lineage>
</organism>
<evidence type="ECO:0000259" key="2">
    <source>
        <dbReference type="Pfam" id="PF03795"/>
    </source>
</evidence>
<dbReference type="Proteomes" id="UP000604475">
    <property type="component" value="Unassembled WGS sequence"/>
</dbReference>
<gene>
    <name evidence="3" type="ORF">I7412_22760</name>
</gene>
<evidence type="ECO:0000313" key="3">
    <source>
        <dbReference type="EMBL" id="MBL7629936.1"/>
    </source>
</evidence>
<dbReference type="InterPro" id="IPR011008">
    <property type="entry name" value="Dimeric_a/b-barrel"/>
</dbReference>
<dbReference type="SUPFAM" id="SSF54909">
    <property type="entry name" value="Dimeric alpha+beta barrel"/>
    <property type="match status" value="1"/>
</dbReference>
<dbReference type="InterPro" id="IPR005545">
    <property type="entry name" value="YCII"/>
</dbReference>
<dbReference type="AlphaFoldDB" id="A0A937RQ50"/>
<dbReference type="Gene3D" id="3.30.70.1060">
    <property type="entry name" value="Dimeric alpha+beta barrel"/>
    <property type="match status" value="1"/>
</dbReference>
<accession>A0A937RQ50</accession>
<protein>
    <recommendedName>
        <fullName evidence="2">YCII-related domain-containing protein</fullName>
    </recommendedName>
</protein>
<dbReference type="PANTHER" id="PTHR35174">
    <property type="entry name" value="BLL7171 PROTEIN-RELATED"/>
    <property type="match status" value="1"/>
</dbReference>
<sequence>MRFLMMSKTNEDFEAGNPPSPELFARMGEFMAEAAAAGVLLQADGLLPSSAGARITAQDGEISVTDGPFAEAKELVGGIAFIEARDLAEAKEWGRRFAVVHDGGCEVEIRQVAAPGGPGGPGGPGDFS</sequence>